<accession>A0A9W8AHA8</accession>
<reference evidence="7" key="1">
    <citation type="submission" date="2022-07" db="EMBL/GenBank/DDBJ databases">
        <title>Phylogenomic reconstructions and comparative analyses of Kickxellomycotina fungi.</title>
        <authorList>
            <person name="Reynolds N.K."/>
            <person name="Stajich J.E."/>
            <person name="Barry K."/>
            <person name="Grigoriev I.V."/>
            <person name="Crous P."/>
            <person name="Smith M.E."/>
        </authorList>
    </citation>
    <scope>NUCLEOTIDE SEQUENCE</scope>
    <source>
        <strain evidence="7">RSA 1196</strain>
    </source>
</reference>
<dbReference type="Pfam" id="PF01566">
    <property type="entry name" value="Nramp"/>
    <property type="match status" value="1"/>
</dbReference>
<dbReference type="EMBL" id="JANBPY010003913">
    <property type="protein sequence ID" value="KAJ1949774.1"/>
    <property type="molecule type" value="Genomic_DNA"/>
</dbReference>
<dbReference type="GO" id="GO:0005886">
    <property type="term" value="C:plasma membrane"/>
    <property type="evidence" value="ECO:0007669"/>
    <property type="project" value="TreeGrafter"/>
</dbReference>
<gene>
    <name evidence="7" type="ORF">IWQ62_006680</name>
</gene>
<evidence type="ECO:0000256" key="5">
    <source>
        <dbReference type="ARBA" id="ARBA00023136"/>
    </source>
</evidence>
<keyword evidence="5" id="KW-0472">Membrane</keyword>
<dbReference type="PRINTS" id="PR00447">
    <property type="entry name" value="NATRESASSCMP"/>
</dbReference>
<dbReference type="Proteomes" id="UP001150925">
    <property type="component" value="Unassembled WGS sequence"/>
</dbReference>
<evidence type="ECO:0000256" key="2">
    <source>
        <dbReference type="ARBA" id="ARBA00022448"/>
    </source>
</evidence>
<protein>
    <submittedName>
        <fullName evidence="7">Uncharacterized protein</fullName>
    </submittedName>
</protein>
<keyword evidence="8" id="KW-1185">Reference proteome</keyword>
<comment type="subcellular location">
    <subcellularLocation>
        <location evidence="1">Membrane</location>
        <topology evidence="1">Multi-pass membrane protein</topology>
    </subcellularLocation>
</comment>
<keyword evidence="3" id="KW-0812">Transmembrane</keyword>
<dbReference type="GO" id="GO:0034755">
    <property type="term" value="P:iron ion transmembrane transport"/>
    <property type="evidence" value="ECO:0007669"/>
    <property type="project" value="TreeGrafter"/>
</dbReference>
<dbReference type="NCBIfam" id="NF037982">
    <property type="entry name" value="Nramp_1"/>
    <property type="match status" value="1"/>
</dbReference>
<feature type="compositionally biased region" description="Low complexity" evidence="6">
    <location>
        <begin position="11"/>
        <end position="22"/>
    </location>
</feature>
<evidence type="ECO:0000313" key="8">
    <source>
        <dbReference type="Proteomes" id="UP001150925"/>
    </source>
</evidence>
<dbReference type="PANTHER" id="PTHR11706">
    <property type="entry name" value="SOLUTE CARRIER PROTEIN FAMILY 11 MEMBER"/>
    <property type="match status" value="1"/>
</dbReference>
<dbReference type="OrthoDB" id="409173at2759"/>
<name>A0A9W8AHA8_9FUNG</name>
<feature type="region of interest" description="Disordered" evidence="6">
    <location>
        <begin position="1"/>
        <end position="92"/>
    </location>
</feature>
<dbReference type="GO" id="GO:0005384">
    <property type="term" value="F:manganese ion transmembrane transporter activity"/>
    <property type="evidence" value="ECO:0007669"/>
    <property type="project" value="TreeGrafter"/>
</dbReference>
<sequence>MPAPTPLNKASSSSSQDSPELSPTTVGDNDQEPRDTILEGNVIHPVKMTHRKTHPKPSALGIRNFTEPRVLPREEGEETHDPTNHEYTEDSPTETTFLHNTATAAAATLTQRDWSEYAVDEVDPGEYQSKFSWAKLWRYSGPGWLMAIAYLDPGNLESDLQSGSIAGYRLIWLLFWTHAVGLVVQCLAAKLGVVTGKHLAQHANAAYPRVASRMLWLVAEIAIIGSDIQEIVGTAVALRILFRLPIWAG</sequence>
<evidence type="ECO:0000256" key="3">
    <source>
        <dbReference type="ARBA" id="ARBA00022692"/>
    </source>
</evidence>
<keyword evidence="2" id="KW-0813">Transport</keyword>
<proteinExistence type="predicted"/>
<evidence type="ECO:0000313" key="7">
    <source>
        <dbReference type="EMBL" id="KAJ1949774.1"/>
    </source>
</evidence>
<comment type="caution">
    <text evidence="7">The sequence shown here is derived from an EMBL/GenBank/DDBJ whole genome shotgun (WGS) entry which is preliminary data.</text>
</comment>
<dbReference type="AlphaFoldDB" id="A0A9W8AHA8"/>
<feature type="non-terminal residue" evidence="7">
    <location>
        <position position="249"/>
    </location>
</feature>
<keyword evidence="4" id="KW-1133">Transmembrane helix</keyword>
<evidence type="ECO:0000256" key="6">
    <source>
        <dbReference type="SAM" id="MobiDB-lite"/>
    </source>
</evidence>
<dbReference type="PANTHER" id="PTHR11706:SF33">
    <property type="entry name" value="NATURAL RESISTANCE-ASSOCIATED MACROPHAGE PROTEIN 2"/>
    <property type="match status" value="1"/>
</dbReference>
<dbReference type="InterPro" id="IPR001046">
    <property type="entry name" value="NRAMP_fam"/>
</dbReference>
<organism evidence="7 8">
    <name type="scientific">Dispira parvispora</name>
    <dbReference type="NCBI Taxonomy" id="1520584"/>
    <lineage>
        <taxon>Eukaryota</taxon>
        <taxon>Fungi</taxon>
        <taxon>Fungi incertae sedis</taxon>
        <taxon>Zoopagomycota</taxon>
        <taxon>Kickxellomycotina</taxon>
        <taxon>Dimargaritomycetes</taxon>
        <taxon>Dimargaritales</taxon>
        <taxon>Dimargaritaceae</taxon>
        <taxon>Dispira</taxon>
    </lineage>
</organism>
<feature type="compositionally biased region" description="Basic and acidic residues" evidence="6">
    <location>
        <begin position="70"/>
        <end position="88"/>
    </location>
</feature>
<evidence type="ECO:0000256" key="1">
    <source>
        <dbReference type="ARBA" id="ARBA00004141"/>
    </source>
</evidence>
<evidence type="ECO:0000256" key="4">
    <source>
        <dbReference type="ARBA" id="ARBA00022989"/>
    </source>
</evidence>
<dbReference type="GO" id="GO:0015086">
    <property type="term" value="F:cadmium ion transmembrane transporter activity"/>
    <property type="evidence" value="ECO:0007669"/>
    <property type="project" value="TreeGrafter"/>
</dbReference>